<evidence type="ECO:0000313" key="3">
    <source>
        <dbReference type="Proteomes" id="UP001596174"/>
    </source>
</evidence>
<organism evidence="2 3">
    <name type="scientific">Streptacidiphilus monticola</name>
    <dbReference type="NCBI Taxonomy" id="2161674"/>
    <lineage>
        <taxon>Bacteria</taxon>
        <taxon>Bacillati</taxon>
        <taxon>Actinomycetota</taxon>
        <taxon>Actinomycetes</taxon>
        <taxon>Kitasatosporales</taxon>
        <taxon>Streptomycetaceae</taxon>
        <taxon>Streptacidiphilus</taxon>
    </lineage>
</organism>
<proteinExistence type="predicted"/>
<dbReference type="InterPro" id="IPR050508">
    <property type="entry name" value="Methyltransf_Superfamily"/>
</dbReference>
<keyword evidence="2" id="KW-0489">Methyltransferase</keyword>
<dbReference type="GO" id="GO:0008168">
    <property type="term" value="F:methyltransferase activity"/>
    <property type="evidence" value="ECO:0007669"/>
    <property type="project" value="UniProtKB-KW"/>
</dbReference>
<gene>
    <name evidence="2" type="ORF">ACFP3V_28020</name>
</gene>
<keyword evidence="3" id="KW-1185">Reference proteome</keyword>
<sequence>MFSAEGPTLRELAVQALSSVERGYDLLAPKFDATPFRTSDVVVAATEAALRPLGPFTDGLDLCCGTGAGLALLRGLCAGRSVGLDFSAGMLGVARSTEPGADLVRADARALPFADGSFDLAVSFGAFGHFLPAERPALWSGLHAALRPGGCFAFPVLGAPGPSSPWYWALLGFDAVMRARNALRKPEFVMYYRTFRLTRVLPELEAAGFQVSLLPLPQLGPAGRLVLARRPN</sequence>
<reference evidence="3" key="1">
    <citation type="journal article" date="2019" name="Int. J. Syst. Evol. Microbiol.">
        <title>The Global Catalogue of Microorganisms (GCM) 10K type strain sequencing project: providing services to taxonomists for standard genome sequencing and annotation.</title>
        <authorList>
            <consortium name="The Broad Institute Genomics Platform"/>
            <consortium name="The Broad Institute Genome Sequencing Center for Infectious Disease"/>
            <person name="Wu L."/>
            <person name="Ma J."/>
        </authorList>
    </citation>
    <scope>NUCLEOTIDE SEQUENCE [LARGE SCALE GENOMIC DNA]</scope>
    <source>
        <strain evidence="3">JCM 4816</strain>
    </source>
</reference>
<evidence type="ECO:0000259" key="1">
    <source>
        <dbReference type="Pfam" id="PF13649"/>
    </source>
</evidence>
<dbReference type="EMBL" id="JBHSQJ010000144">
    <property type="protein sequence ID" value="MFC5911039.1"/>
    <property type="molecule type" value="Genomic_DNA"/>
</dbReference>
<dbReference type="Gene3D" id="3.40.50.150">
    <property type="entry name" value="Vaccinia Virus protein VP39"/>
    <property type="match status" value="1"/>
</dbReference>
<feature type="domain" description="Methyltransferase" evidence="1">
    <location>
        <begin position="60"/>
        <end position="150"/>
    </location>
</feature>
<keyword evidence="2" id="KW-0808">Transferase</keyword>
<dbReference type="EC" id="2.1.-.-" evidence="2"/>
<evidence type="ECO:0000313" key="2">
    <source>
        <dbReference type="EMBL" id="MFC5911039.1"/>
    </source>
</evidence>
<dbReference type="GO" id="GO:0032259">
    <property type="term" value="P:methylation"/>
    <property type="evidence" value="ECO:0007669"/>
    <property type="project" value="UniProtKB-KW"/>
</dbReference>
<name>A0ABW1G8F0_9ACTN</name>
<protein>
    <submittedName>
        <fullName evidence="2">Class I SAM-dependent methyltransferase</fullName>
        <ecNumber evidence="2">2.1.-.-</ecNumber>
    </submittedName>
</protein>
<dbReference type="SUPFAM" id="SSF53335">
    <property type="entry name" value="S-adenosyl-L-methionine-dependent methyltransferases"/>
    <property type="match status" value="1"/>
</dbReference>
<dbReference type="InterPro" id="IPR029063">
    <property type="entry name" value="SAM-dependent_MTases_sf"/>
</dbReference>
<dbReference type="Proteomes" id="UP001596174">
    <property type="component" value="Unassembled WGS sequence"/>
</dbReference>
<dbReference type="CDD" id="cd02440">
    <property type="entry name" value="AdoMet_MTases"/>
    <property type="match status" value="1"/>
</dbReference>
<dbReference type="PANTHER" id="PTHR42912:SF93">
    <property type="entry name" value="N6-ADENOSINE-METHYLTRANSFERASE TMT1A"/>
    <property type="match status" value="1"/>
</dbReference>
<accession>A0ABW1G8F0</accession>
<dbReference type="InterPro" id="IPR041698">
    <property type="entry name" value="Methyltransf_25"/>
</dbReference>
<comment type="caution">
    <text evidence="2">The sequence shown here is derived from an EMBL/GenBank/DDBJ whole genome shotgun (WGS) entry which is preliminary data.</text>
</comment>
<dbReference type="PANTHER" id="PTHR42912">
    <property type="entry name" value="METHYLTRANSFERASE"/>
    <property type="match status" value="1"/>
</dbReference>
<dbReference type="Pfam" id="PF13649">
    <property type="entry name" value="Methyltransf_25"/>
    <property type="match status" value="1"/>
</dbReference>
<dbReference type="RefSeq" id="WP_380589279.1">
    <property type="nucleotide sequence ID" value="NZ_JBHSQJ010000144.1"/>
</dbReference>